<keyword evidence="3" id="KW-0378">Hydrolase</keyword>
<feature type="domain" description="RNase III" evidence="6">
    <location>
        <begin position="147"/>
        <end position="332"/>
    </location>
</feature>
<dbReference type="InterPro" id="IPR000999">
    <property type="entry name" value="RNase_III_dom"/>
</dbReference>
<dbReference type="PANTHER" id="PTHR11207">
    <property type="entry name" value="RIBONUCLEASE III"/>
    <property type="match status" value="1"/>
</dbReference>
<dbReference type="Pfam" id="PF18497">
    <property type="entry name" value="RNase_3_N"/>
    <property type="match status" value="1"/>
</dbReference>
<gene>
    <name evidence="8" type="ORF">B0I71DRAFT_130107</name>
    <name evidence="7" type="ORF">YALI1_C16080g</name>
</gene>
<accession>A0A1D8NAN3</accession>
<feature type="compositionally biased region" description="Basic and acidic residues" evidence="5">
    <location>
        <begin position="1"/>
        <end position="22"/>
    </location>
</feature>
<dbReference type="VEuPathDB" id="FungiDB:YALI1_C16080g"/>
<dbReference type="GO" id="GO:0003723">
    <property type="term" value="F:RNA binding"/>
    <property type="evidence" value="ECO:0007669"/>
    <property type="project" value="UniProtKB-KW"/>
</dbReference>
<dbReference type="PANTHER" id="PTHR11207:SF0">
    <property type="entry name" value="RIBONUCLEASE 3"/>
    <property type="match status" value="1"/>
</dbReference>
<dbReference type="PROSITE" id="PS00517">
    <property type="entry name" value="RNASE_3_1"/>
    <property type="match status" value="1"/>
</dbReference>
<dbReference type="GO" id="GO:0005654">
    <property type="term" value="C:nucleoplasm"/>
    <property type="evidence" value="ECO:0007669"/>
    <property type="project" value="TreeGrafter"/>
</dbReference>
<dbReference type="CDD" id="cd00593">
    <property type="entry name" value="RIBOc"/>
    <property type="match status" value="1"/>
</dbReference>
<dbReference type="InterPro" id="IPR036389">
    <property type="entry name" value="RNase_III_sf"/>
</dbReference>
<dbReference type="SUPFAM" id="SSF69065">
    <property type="entry name" value="RNase III domain-like"/>
    <property type="match status" value="1"/>
</dbReference>
<feature type="region of interest" description="Disordered" evidence="5">
    <location>
        <begin position="1"/>
        <end position="25"/>
    </location>
</feature>
<protein>
    <submittedName>
        <fullName evidence="8">Ribonuclease III domain-containing protein</fullName>
    </submittedName>
</protein>
<dbReference type="GO" id="GO:0006369">
    <property type="term" value="P:termination of RNA polymerase II transcription"/>
    <property type="evidence" value="ECO:0007669"/>
    <property type="project" value="TreeGrafter"/>
</dbReference>
<dbReference type="VEuPathDB" id="FungiDB:YALI0_C11429g"/>
<dbReference type="Pfam" id="PF00035">
    <property type="entry name" value="dsrm"/>
    <property type="match status" value="1"/>
</dbReference>
<evidence type="ECO:0000256" key="2">
    <source>
        <dbReference type="ARBA" id="ARBA00022759"/>
    </source>
</evidence>
<dbReference type="PROSITE" id="PS50142">
    <property type="entry name" value="RNASE_3_2"/>
    <property type="match status" value="1"/>
</dbReference>
<dbReference type="OMA" id="MIIYNKF"/>
<proteinExistence type="predicted"/>
<dbReference type="Gene3D" id="1.10.1520.10">
    <property type="entry name" value="Ribonuclease III domain"/>
    <property type="match status" value="1"/>
</dbReference>
<evidence type="ECO:0000256" key="1">
    <source>
        <dbReference type="ARBA" id="ARBA00022722"/>
    </source>
</evidence>
<dbReference type="AlphaFoldDB" id="A0A1D8NAN3"/>
<keyword evidence="4" id="KW-0694">RNA-binding</keyword>
<dbReference type="RefSeq" id="XP_501722.1">
    <property type="nucleotide sequence ID" value="XM_501722.1"/>
</dbReference>
<reference evidence="8 10" key="2">
    <citation type="submission" date="2018-07" db="EMBL/GenBank/DDBJ databases">
        <title>Draft Genome Assemblies for Five Robust Yarrowia lipolytica Strains Exhibiting High Lipid Production and Pentose Sugar Utilization and Sugar Alcohol Secretion from Undetoxified Lignocellulosic Biomass Hydrolysates.</title>
        <authorList>
            <consortium name="DOE Joint Genome Institute"/>
            <person name="Walker C."/>
            <person name="Ryu S."/>
            <person name="Na H."/>
            <person name="Zane M."/>
            <person name="LaButti K."/>
            <person name="Lipzen A."/>
            <person name="Haridas S."/>
            <person name="Barry K."/>
            <person name="Grigoriev I.V."/>
            <person name="Quarterman J."/>
            <person name="Slininger P."/>
            <person name="Dien B."/>
            <person name="Trinh C.T."/>
        </authorList>
    </citation>
    <scope>NUCLEOTIDE SEQUENCE [LARGE SCALE GENOMIC DNA]</scope>
    <source>
        <strain evidence="8 10">YB392</strain>
    </source>
</reference>
<evidence type="ECO:0000313" key="8">
    <source>
        <dbReference type="EMBL" id="RDW26858.1"/>
    </source>
</evidence>
<evidence type="ECO:0000313" key="7">
    <source>
        <dbReference type="EMBL" id="AOW02695.1"/>
    </source>
</evidence>
<dbReference type="Proteomes" id="UP000182444">
    <property type="component" value="Chromosome 1C"/>
</dbReference>
<dbReference type="SMART" id="SM00535">
    <property type="entry name" value="RIBOc"/>
    <property type="match status" value="1"/>
</dbReference>
<sequence length="467" mass="51556">MGEKRRNSESGPAETKKSKSSEDGVVYSEQDAEKLIKQVDKLQKTLQKIIKVAPTVEVFQKTIQSRKKMDLALLENPKSELGVEIRDIYEKGGSAILSRILGQETAVRQEVSSISAPSVRYTPSSILKPLMTVEYRGKSWPPLIPEIKDGMLFKRVFTHRSMLLGDTGTASEVHKTATKAGYDQTGNFSYERLEFVGDSIVNNILTKIIYDVFPGDDQSHLSFLRGQVIANIVLCRWAAIYGFPSKLRVASSVLSPEQLHILTVSILSPRTLGADANMWLVKYTFPGGYAAEYEKWYKSLEVKPKIDEALCGRKIVADLFEAYVAGVYLSYGADGEAVLTKWVYELAQPLLDAIRQEGGSISSMAEQQHGMKKPFDGTAKNRLYILIGSASLAPVYNVVNEEKYPDGSVMHTVTCSMGTEILGTGKGKNLVEAGARAAMAALDNTPAMDKFSGLRTSQADKLRKRFK</sequence>
<dbReference type="EMBL" id="KZ858972">
    <property type="protein sequence ID" value="RDW26858.1"/>
    <property type="molecule type" value="Genomic_DNA"/>
</dbReference>
<evidence type="ECO:0000259" key="6">
    <source>
        <dbReference type="PROSITE" id="PS50142"/>
    </source>
</evidence>
<evidence type="ECO:0000256" key="3">
    <source>
        <dbReference type="ARBA" id="ARBA00022801"/>
    </source>
</evidence>
<dbReference type="GeneID" id="2909425"/>
<organism evidence="7 9">
    <name type="scientific">Yarrowia lipolytica</name>
    <name type="common">Candida lipolytica</name>
    <dbReference type="NCBI Taxonomy" id="4952"/>
    <lineage>
        <taxon>Eukaryota</taxon>
        <taxon>Fungi</taxon>
        <taxon>Dikarya</taxon>
        <taxon>Ascomycota</taxon>
        <taxon>Saccharomycotina</taxon>
        <taxon>Dipodascomycetes</taxon>
        <taxon>Dipodascales</taxon>
        <taxon>Dipodascales incertae sedis</taxon>
        <taxon>Yarrowia</taxon>
    </lineage>
</organism>
<dbReference type="eggNOG" id="KOG1817">
    <property type="taxonomic scope" value="Eukaryota"/>
</dbReference>
<dbReference type="Pfam" id="PF00636">
    <property type="entry name" value="Ribonuclease_3"/>
    <property type="match status" value="1"/>
</dbReference>
<keyword evidence="2" id="KW-0255">Endonuclease</keyword>
<dbReference type="KEGG" id="yli:2909425"/>
<evidence type="ECO:0000256" key="4">
    <source>
        <dbReference type="ARBA" id="ARBA00022884"/>
    </source>
</evidence>
<keyword evidence="1" id="KW-0540">Nuclease</keyword>
<dbReference type="OrthoDB" id="2392202at2759"/>
<dbReference type="SUPFAM" id="SSF54768">
    <property type="entry name" value="dsRNA-binding domain-like"/>
    <property type="match status" value="1"/>
</dbReference>
<reference evidence="7 9" key="1">
    <citation type="journal article" date="2016" name="PLoS ONE">
        <title>Sequence Assembly of Yarrowia lipolytica Strain W29/CLIB89 Shows Transposable Element Diversity.</title>
        <authorList>
            <person name="Magnan C."/>
            <person name="Yu J."/>
            <person name="Chang I."/>
            <person name="Jahn E."/>
            <person name="Kanomata Y."/>
            <person name="Wu J."/>
            <person name="Zeller M."/>
            <person name="Oakes M."/>
            <person name="Baldi P."/>
            <person name="Sandmeyer S."/>
        </authorList>
    </citation>
    <scope>NUCLEOTIDE SEQUENCE [LARGE SCALE GENOMIC DNA]</scope>
    <source>
        <strain evidence="7">CLIB89</strain>
        <strain evidence="9">CLIB89(W29)</strain>
    </source>
</reference>
<dbReference type="GO" id="GO:0006364">
    <property type="term" value="P:rRNA processing"/>
    <property type="evidence" value="ECO:0007669"/>
    <property type="project" value="TreeGrafter"/>
</dbReference>
<dbReference type="GO" id="GO:0034475">
    <property type="term" value="P:U4 snRNA 3'-end processing"/>
    <property type="evidence" value="ECO:0007669"/>
    <property type="project" value="TreeGrafter"/>
</dbReference>
<dbReference type="InterPro" id="IPR040540">
    <property type="entry name" value="RNase_3_N"/>
</dbReference>
<evidence type="ECO:0000313" key="10">
    <source>
        <dbReference type="Proteomes" id="UP000256601"/>
    </source>
</evidence>
<dbReference type="SMART" id="SM00358">
    <property type="entry name" value="DSRM"/>
    <property type="match status" value="1"/>
</dbReference>
<dbReference type="Proteomes" id="UP000256601">
    <property type="component" value="Unassembled WGS sequence"/>
</dbReference>
<dbReference type="EMBL" id="CP017555">
    <property type="protein sequence ID" value="AOW02695.1"/>
    <property type="molecule type" value="Genomic_DNA"/>
</dbReference>
<evidence type="ECO:0000313" key="9">
    <source>
        <dbReference type="Proteomes" id="UP000182444"/>
    </source>
</evidence>
<dbReference type="Gene3D" id="3.30.160.20">
    <property type="match status" value="1"/>
</dbReference>
<dbReference type="InterPro" id="IPR014720">
    <property type="entry name" value="dsRBD_dom"/>
</dbReference>
<name>A0A1D8NAN3_YARLL</name>
<dbReference type="GO" id="GO:0004525">
    <property type="term" value="F:ribonuclease III activity"/>
    <property type="evidence" value="ECO:0007669"/>
    <property type="project" value="InterPro"/>
</dbReference>
<evidence type="ECO:0000256" key="5">
    <source>
        <dbReference type="SAM" id="MobiDB-lite"/>
    </source>
</evidence>